<keyword evidence="3" id="KW-1185">Reference proteome</keyword>
<sequence length="209" mass="22026">MARAPRVVAELGRPETADEAAARKAASSQAYRSSKTVRNLVAALLITVAVVAVVYFGVPRGTPPEPAPIDVAAAAEDVAASAGRPVVVPDVPEDWRANRAGLDGGVWTIVYAPESSTEFINVAQGFDTDDTWVSARLDGVAPTGQSVVDGITWDVYDLQRGNRDDNVTYALATRAAGDTVLVYGQFSPETAQTAAAALTDPIRDLEETR</sequence>
<feature type="transmembrane region" description="Helical" evidence="1">
    <location>
        <begin position="40"/>
        <end position="58"/>
    </location>
</feature>
<gene>
    <name evidence="2" type="ORF">C7474_1156</name>
</gene>
<dbReference type="Proteomes" id="UP000273158">
    <property type="component" value="Unassembled WGS sequence"/>
</dbReference>
<evidence type="ECO:0000256" key="1">
    <source>
        <dbReference type="SAM" id="Phobius"/>
    </source>
</evidence>
<dbReference type="AlphaFoldDB" id="A0A498BZX2"/>
<dbReference type="EMBL" id="RCDB01000002">
    <property type="protein sequence ID" value="RLK49025.1"/>
    <property type="molecule type" value="Genomic_DNA"/>
</dbReference>
<evidence type="ECO:0000313" key="3">
    <source>
        <dbReference type="Proteomes" id="UP000273158"/>
    </source>
</evidence>
<name>A0A498BZX2_9MICO</name>
<protein>
    <submittedName>
        <fullName evidence="2">Uncharacterized protein DUF4245</fullName>
    </submittedName>
</protein>
<organism evidence="2 3">
    <name type="scientific">Microbacterium telephonicum</name>
    <dbReference type="NCBI Taxonomy" id="1714841"/>
    <lineage>
        <taxon>Bacteria</taxon>
        <taxon>Bacillati</taxon>
        <taxon>Actinomycetota</taxon>
        <taxon>Actinomycetes</taxon>
        <taxon>Micrococcales</taxon>
        <taxon>Microbacteriaceae</taxon>
        <taxon>Microbacterium</taxon>
    </lineage>
</organism>
<accession>A0A498BZX2</accession>
<proteinExistence type="predicted"/>
<keyword evidence="1" id="KW-0812">Transmembrane</keyword>
<reference evidence="2 3" key="1">
    <citation type="journal article" date="2015" name="Stand. Genomic Sci.">
        <title>Genomic Encyclopedia of Bacterial and Archaeal Type Strains, Phase III: the genomes of soil and plant-associated and newly described type strains.</title>
        <authorList>
            <person name="Whitman W.B."/>
            <person name="Woyke T."/>
            <person name="Klenk H.P."/>
            <person name="Zhou Y."/>
            <person name="Lilburn T.G."/>
            <person name="Beck B.J."/>
            <person name="De Vos P."/>
            <person name="Vandamme P."/>
            <person name="Eisen J.A."/>
            <person name="Garrity G."/>
            <person name="Hugenholtz P."/>
            <person name="Kyrpides N.C."/>
        </authorList>
    </citation>
    <scope>NUCLEOTIDE SEQUENCE [LARGE SCALE GENOMIC DNA]</scope>
    <source>
        <strain evidence="2 3">S2T63</strain>
    </source>
</reference>
<dbReference type="Pfam" id="PF14030">
    <property type="entry name" value="DUF4245"/>
    <property type="match status" value="1"/>
</dbReference>
<keyword evidence="1" id="KW-0472">Membrane</keyword>
<dbReference type="OrthoDB" id="4801970at2"/>
<evidence type="ECO:0000313" key="2">
    <source>
        <dbReference type="EMBL" id="RLK49025.1"/>
    </source>
</evidence>
<comment type="caution">
    <text evidence="2">The sequence shown here is derived from an EMBL/GenBank/DDBJ whole genome shotgun (WGS) entry which is preliminary data.</text>
</comment>
<keyword evidence="1" id="KW-1133">Transmembrane helix</keyword>
<dbReference type="InterPro" id="IPR025339">
    <property type="entry name" value="DUF4245"/>
</dbReference>
<dbReference type="RefSeq" id="WP_121058032.1">
    <property type="nucleotide sequence ID" value="NZ_RCDB01000002.1"/>
</dbReference>